<evidence type="ECO:0000313" key="1">
    <source>
        <dbReference type="EMBL" id="TFB89204.1"/>
    </source>
</evidence>
<name>A0A5F0D664_9MICO</name>
<protein>
    <submittedName>
        <fullName evidence="1">Type II secretion system protein</fullName>
    </submittedName>
</protein>
<dbReference type="Proteomes" id="UP000297654">
    <property type="component" value="Unassembled WGS sequence"/>
</dbReference>
<comment type="caution">
    <text evidence="1">The sequence shown here is derived from an EMBL/GenBank/DDBJ whole genome shotgun (WGS) entry which is preliminary data.</text>
</comment>
<accession>A0A5F0D664</accession>
<proteinExistence type="predicted"/>
<evidence type="ECO:0000313" key="2">
    <source>
        <dbReference type="Proteomes" id="UP000297654"/>
    </source>
</evidence>
<sequence>MLEIMISMLLLGLLAIGFLPLLMQTMRVSASNATLATATQLVEMQMEQIRDLDPVCQTLKNFKPTSPSDNRLTAKVDVVCPAAGEAQTARVVVSVSDSTRVVSQAVTLIYISS</sequence>
<reference evidence="1 2" key="1">
    <citation type="submission" date="2019-03" db="EMBL/GenBank/DDBJ databases">
        <title>Genomics of glacier-inhabiting Cryobacterium strains.</title>
        <authorList>
            <person name="Liu Q."/>
            <person name="Xin Y.-H."/>
        </authorList>
    </citation>
    <scope>NUCLEOTIDE SEQUENCE [LARGE SCALE GENOMIC DNA]</scope>
    <source>
        <strain evidence="1 2">Hh15</strain>
    </source>
</reference>
<keyword evidence="2" id="KW-1185">Reference proteome</keyword>
<dbReference type="AlphaFoldDB" id="A0A5F0D664"/>
<dbReference type="RefSeq" id="WP_092107187.1">
    <property type="nucleotide sequence ID" value="NZ_FOCN01000002.1"/>
</dbReference>
<dbReference type="EMBL" id="SOFF01000030">
    <property type="protein sequence ID" value="TFB89204.1"/>
    <property type="molecule type" value="Genomic_DNA"/>
</dbReference>
<organism evidence="1 2">
    <name type="scientific">Cryobacterium luteum</name>
    <dbReference type="NCBI Taxonomy" id="1424661"/>
    <lineage>
        <taxon>Bacteria</taxon>
        <taxon>Bacillati</taxon>
        <taxon>Actinomycetota</taxon>
        <taxon>Actinomycetes</taxon>
        <taxon>Micrococcales</taxon>
        <taxon>Microbacteriaceae</taxon>
        <taxon>Cryobacterium</taxon>
    </lineage>
</organism>
<gene>
    <name evidence="1" type="ORF">E3O10_09995</name>
</gene>